<evidence type="ECO:0000313" key="3">
    <source>
        <dbReference type="Proteomes" id="UP000060699"/>
    </source>
</evidence>
<feature type="region of interest" description="Disordered" evidence="1">
    <location>
        <begin position="1"/>
        <end position="133"/>
    </location>
</feature>
<dbReference type="KEGG" id="rdp:RD2015_2089"/>
<dbReference type="AlphaFoldDB" id="A0A0U3MXB4"/>
<gene>
    <name evidence="2" type="ORF">RD2015_2089</name>
</gene>
<keyword evidence="3" id="KW-1185">Reference proteome</keyword>
<dbReference type="STRING" id="76731.RD2015_2089"/>
<evidence type="ECO:0000256" key="1">
    <source>
        <dbReference type="SAM" id="MobiDB-lite"/>
    </source>
</evidence>
<name>A0A0U3MXB4_9BURK</name>
<reference evidence="2 3" key="1">
    <citation type="submission" date="2015-12" db="EMBL/GenBank/DDBJ databases">
        <title>Complete genome of Roseateles depolymerans KCTC 42856.</title>
        <authorList>
            <person name="Kim K.M."/>
        </authorList>
    </citation>
    <scope>NUCLEOTIDE SEQUENCE [LARGE SCALE GENOMIC DNA]</scope>
    <source>
        <strain evidence="2 3">KCTC 42856</strain>
    </source>
</reference>
<dbReference type="EMBL" id="CP013729">
    <property type="protein sequence ID" value="ALV06564.1"/>
    <property type="molecule type" value="Genomic_DNA"/>
</dbReference>
<sequence>MATSSILGGTPAPQQADGRGTDALGPSDSSDSGSDVMGERPMATGPDDPDNLGAVPSNPGSDSDRFGTGERASATPGGRNDRADGDISPDRIAEADAVLGQVDDSIDVDELASGDDPSAGPDPEHEDEDLDAA</sequence>
<feature type="compositionally biased region" description="Acidic residues" evidence="1">
    <location>
        <begin position="124"/>
        <end position="133"/>
    </location>
</feature>
<organism evidence="2 3">
    <name type="scientific">Roseateles depolymerans</name>
    <dbReference type="NCBI Taxonomy" id="76731"/>
    <lineage>
        <taxon>Bacteria</taxon>
        <taxon>Pseudomonadati</taxon>
        <taxon>Pseudomonadota</taxon>
        <taxon>Betaproteobacteria</taxon>
        <taxon>Burkholderiales</taxon>
        <taxon>Sphaerotilaceae</taxon>
        <taxon>Roseateles</taxon>
    </lineage>
</organism>
<dbReference type="Proteomes" id="UP000060699">
    <property type="component" value="Chromosome"/>
</dbReference>
<dbReference type="PATRIC" id="fig|76731.3.peg.2139"/>
<proteinExistence type="predicted"/>
<feature type="compositionally biased region" description="Acidic residues" evidence="1">
    <location>
        <begin position="104"/>
        <end position="113"/>
    </location>
</feature>
<evidence type="ECO:0000313" key="2">
    <source>
        <dbReference type="EMBL" id="ALV06564.1"/>
    </source>
</evidence>
<feature type="compositionally biased region" description="Basic and acidic residues" evidence="1">
    <location>
        <begin position="79"/>
        <end position="94"/>
    </location>
</feature>
<accession>A0A0U3MXB4</accession>
<protein>
    <submittedName>
        <fullName evidence="2">Uncharacterized protein</fullName>
    </submittedName>
</protein>
<dbReference type="RefSeq" id="WP_198164940.1">
    <property type="nucleotide sequence ID" value="NZ_CP013729.1"/>
</dbReference>